<evidence type="ECO:0000259" key="1">
    <source>
        <dbReference type="Pfam" id="PF01471"/>
    </source>
</evidence>
<gene>
    <name evidence="2" type="ORF">ACFSCX_12455</name>
</gene>
<dbReference type="InterPro" id="IPR002477">
    <property type="entry name" value="Peptidoglycan-bd-like"/>
</dbReference>
<dbReference type="Gene3D" id="1.10.101.10">
    <property type="entry name" value="PGBD-like superfamily/PGBD"/>
    <property type="match status" value="1"/>
</dbReference>
<dbReference type="RefSeq" id="WP_377928578.1">
    <property type="nucleotide sequence ID" value="NZ_JBHUEM010000020.1"/>
</dbReference>
<feature type="domain" description="Peptidoglycan binding-like" evidence="1">
    <location>
        <begin position="31"/>
        <end position="88"/>
    </location>
</feature>
<dbReference type="SUPFAM" id="SSF55166">
    <property type="entry name" value="Hedgehog/DD-peptidase"/>
    <property type="match status" value="1"/>
</dbReference>
<dbReference type="EMBL" id="JBHUEM010000020">
    <property type="protein sequence ID" value="MFD1737367.1"/>
    <property type="molecule type" value="Genomic_DNA"/>
</dbReference>
<sequence>MLFIYKESLNALTIIPSPAGSKSCSGRSGNSGAQVTKLQQNLNAIKAQNTVPNMTTISVNGVFGTSTVDNLKKVQSYYGLTADGVYGTSSRNLFMDLIGSSSEGYIRFPFGGGVGFKNRNDESYESVDYSWLTVDAMNTAMSFAVYASGVLHKDLLFNDGSYINGGDNTDHDTHTDGRDLDISTSNLTTDAELKTALEYIIAQSNVERVLFKETYVLPKVVKDAGHYDHFHVDFYK</sequence>
<evidence type="ECO:0000313" key="2">
    <source>
        <dbReference type="EMBL" id="MFD1737367.1"/>
    </source>
</evidence>
<dbReference type="Proteomes" id="UP001597214">
    <property type="component" value="Unassembled WGS sequence"/>
</dbReference>
<dbReference type="SUPFAM" id="SSF47090">
    <property type="entry name" value="PGBD-like"/>
    <property type="match status" value="1"/>
</dbReference>
<accession>A0ABW4LS57</accession>
<dbReference type="InterPro" id="IPR036366">
    <property type="entry name" value="PGBDSf"/>
</dbReference>
<dbReference type="Pfam" id="PF01471">
    <property type="entry name" value="PG_binding_1"/>
    <property type="match status" value="1"/>
</dbReference>
<evidence type="ECO:0000313" key="3">
    <source>
        <dbReference type="Proteomes" id="UP001597214"/>
    </source>
</evidence>
<dbReference type="InterPro" id="IPR009045">
    <property type="entry name" value="Zn_M74/Hedgehog-like"/>
</dbReference>
<organism evidence="2 3">
    <name type="scientific">Bacillus salitolerans</name>
    <dbReference type="NCBI Taxonomy" id="1437434"/>
    <lineage>
        <taxon>Bacteria</taxon>
        <taxon>Bacillati</taxon>
        <taxon>Bacillota</taxon>
        <taxon>Bacilli</taxon>
        <taxon>Bacillales</taxon>
        <taxon>Bacillaceae</taxon>
        <taxon>Bacillus</taxon>
    </lineage>
</organism>
<keyword evidence="3" id="KW-1185">Reference proteome</keyword>
<name>A0ABW4LS57_9BACI</name>
<proteinExistence type="predicted"/>
<protein>
    <submittedName>
        <fullName evidence="2">Peptidoglycan-binding protein</fullName>
    </submittedName>
</protein>
<dbReference type="InterPro" id="IPR036365">
    <property type="entry name" value="PGBD-like_sf"/>
</dbReference>
<reference evidence="3" key="1">
    <citation type="journal article" date="2019" name="Int. J. Syst. Evol. Microbiol.">
        <title>The Global Catalogue of Microorganisms (GCM) 10K type strain sequencing project: providing services to taxonomists for standard genome sequencing and annotation.</title>
        <authorList>
            <consortium name="The Broad Institute Genomics Platform"/>
            <consortium name="The Broad Institute Genome Sequencing Center for Infectious Disease"/>
            <person name="Wu L."/>
            <person name="Ma J."/>
        </authorList>
    </citation>
    <scope>NUCLEOTIDE SEQUENCE [LARGE SCALE GENOMIC DNA]</scope>
    <source>
        <strain evidence="3">CCUG 49339</strain>
    </source>
</reference>
<comment type="caution">
    <text evidence="2">The sequence shown here is derived from an EMBL/GenBank/DDBJ whole genome shotgun (WGS) entry which is preliminary data.</text>
</comment>